<dbReference type="InterPro" id="IPR002410">
    <property type="entry name" value="Peptidase_S33"/>
</dbReference>
<dbReference type="InterPro" id="IPR029058">
    <property type="entry name" value="AB_hydrolase_fold"/>
</dbReference>
<comment type="similarity">
    <text evidence="1">Belongs to the peptidase S33 family.</text>
</comment>
<evidence type="ECO:0000256" key="1">
    <source>
        <dbReference type="ARBA" id="ARBA00010088"/>
    </source>
</evidence>
<accession>A0A5R9F3U0</accession>
<dbReference type="EMBL" id="SWLG01000007">
    <property type="protein sequence ID" value="TLS37169.1"/>
    <property type="molecule type" value="Genomic_DNA"/>
</dbReference>
<gene>
    <name evidence="4" type="ORF">FCL54_11620</name>
</gene>
<proteinExistence type="inferred from homology"/>
<comment type="caution">
    <text evidence="4">The sequence shown here is derived from an EMBL/GenBank/DDBJ whole genome shotgun (WGS) entry which is preliminary data.</text>
</comment>
<evidence type="ECO:0000259" key="3">
    <source>
        <dbReference type="Pfam" id="PF00561"/>
    </source>
</evidence>
<reference evidence="4 5" key="1">
    <citation type="submission" date="2019-04" db="EMBL/GenBank/DDBJ databases">
        <title>Bacillus caeni sp. nov., a bacterium isolated from mangrove sediment.</title>
        <authorList>
            <person name="Huang H."/>
            <person name="Mo K."/>
            <person name="Hu Y."/>
        </authorList>
    </citation>
    <scope>NUCLEOTIDE SEQUENCE [LARGE SCALE GENOMIC DNA]</scope>
    <source>
        <strain evidence="4 5">HB172195</strain>
    </source>
</reference>
<protein>
    <submittedName>
        <fullName evidence="4">Alpha/beta hydrolase</fullName>
    </submittedName>
</protein>
<evidence type="ECO:0000313" key="4">
    <source>
        <dbReference type="EMBL" id="TLS37169.1"/>
    </source>
</evidence>
<dbReference type="RefSeq" id="WP_138126587.1">
    <property type="nucleotide sequence ID" value="NZ_SWLG01000007.1"/>
</dbReference>
<dbReference type="GO" id="GO:0006508">
    <property type="term" value="P:proteolysis"/>
    <property type="evidence" value="ECO:0007669"/>
    <property type="project" value="InterPro"/>
</dbReference>
<dbReference type="Gene3D" id="3.40.50.1820">
    <property type="entry name" value="alpha/beta hydrolase"/>
    <property type="match status" value="1"/>
</dbReference>
<name>A0A5R9F3U0_9BACL</name>
<dbReference type="OrthoDB" id="53505at2"/>
<dbReference type="SUPFAM" id="SSF53474">
    <property type="entry name" value="alpha/beta-Hydrolases"/>
    <property type="match status" value="1"/>
</dbReference>
<keyword evidence="5" id="KW-1185">Reference proteome</keyword>
<feature type="domain" description="AB hydrolase-1" evidence="3">
    <location>
        <begin position="41"/>
        <end position="309"/>
    </location>
</feature>
<dbReference type="GO" id="GO:0004177">
    <property type="term" value="F:aminopeptidase activity"/>
    <property type="evidence" value="ECO:0007669"/>
    <property type="project" value="UniProtKB-EC"/>
</dbReference>
<sequence length="327" mass="37862">MLVRRTRKIKSNYESIALLDKVLLGGLQQNILIRGEDVNNPLMLFLHGGPGTAQIGFAPKFQRELEKDFTVVNWDQRGAGTSYSVELTPEDLTVDKMVNDTVELVEYLLNRFNQPKLFLVGHSWGSLLGILVSQKIPELLYTYIGIGQVVNMSEGERLSYEFTIGKAKELENEKAIKELTLLEFDPFDMNYLTKQRKWLEKFGGSFIGVNTYSLIYSNILFSNEYTIKDWFSFLKSGRFSLNALWESLFEYNFIESVPELKIPVAIFAGKHDYQTPYELAEKYYDELHAPSKKFIWFENSGHLLNFEEPEKFAIECRKIKEEFFVTA</sequence>
<keyword evidence="2 4" id="KW-0378">Hydrolase</keyword>
<dbReference type="InterPro" id="IPR000073">
    <property type="entry name" value="AB_hydrolase_1"/>
</dbReference>
<evidence type="ECO:0000313" key="5">
    <source>
        <dbReference type="Proteomes" id="UP000308230"/>
    </source>
</evidence>
<dbReference type="AlphaFoldDB" id="A0A5R9F3U0"/>
<dbReference type="Proteomes" id="UP000308230">
    <property type="component" value="Unassembled WGS sequence"/>
</dbReference>
<dbReference type="PANTHER" id="PTHR43329">
    <property type="entry name" value="EPOXIDE HYDROLASE"/>
    <property type="match status" value="1"/>
</dbReference>
<evidence type="ECO:0000256" key="2">
    <source>
        <dbReference type="ARBA" id="ARBA00022801"/>
    </source>
</evidence>
<organism evidence="4 5">
    <name type="scientific">Exobacillus caeni</name>
    <dbReference type="NCBI Taxonomy" id="2574798"/>
    <lineage>
        <taxon>Bacteria</taxon>
        <taxon>Bacillati</taxon>
        <taxon>Bacillota</taxon>
        <taxon>Bacilli</taxon>
        <taxon>Bacillales</taxon>
        <taxon>Guptibacillaceae</taxon>
        <taxon>Exobacillus</taxon>
    </lineage>
</organism>
<dbReference type="PRINTS" id="PR00793">
    <property type="entry name" value="PROAMNOPTASE"/>
</dbReference>
<dbReference type="Pfam" id="PF00561">
    <property type="entry name" value="Abhydrolase_1"/>
    <property type="match status" value="1"/>
</dbReference>